<dbReference type="Pfam" id="PF12770">
    <property type="entry name" value="CHAT"/>
    <property type="match status" value="1"/>
</dbReference>
<proteinExistence type="predicted"/>
<evidence type="ECO:0000313" key="4">
    <source>
        <dbReference type="Proteomes" id="UP001589532"/>
    </source>
</evidence>
<comment type="caution">
    <text evidence="3">The sequence shown here is derived from an EMBL/GenBank/DDBJ whole genome shotgun (WGS) entry which is preliminary data.</text>
</comment>
<dbReference type="PANTHER" id="PTHR10098">
    <property type="entry name" value="RAPSYN-RELATED"/>
    <property type="match status" value="1"/>
</dbReference>
<dbReference type="InterPro" id="IPR024983">
    <property type="entry name" value="CHAT_dom"/>
</dbReference>
<sequence>MTEPAGALAARIERFEQSADPGLIWDPAAPAEAEQAMRACAGDRSDAATWRLIGMLHLARYRLDQRITQDAAVAGAFFAAVAVADPGRLPERLRGSKAPSDDSADTWAGLVEEVFQHVDPATYPHVGLLVHALVARAMADPTPEVADRLGELLLQESVRSPDPAWAPGALAVLGGGLVRLFGVTGEREHIDDAVHVLFRAALAEPSHAGELATALGMAAFGDEELVRAYLAATETAPRGQDRSRALLALVELAYARSAGSFADRDLLAFIRVGQCALDFWHEQWAHPGVLAPYAAGLVEWFVVTGDERSLEAGTEMLEALHVAPDETARGLGTDPVVRLGLLGDRRWNRYGVTGEQADLESAIEVLREAAELMPNGHPYRARQLANLADALLERATVAGGDPAEPVAAARAALAAHGERDPARAEALLTLGRALHLDLSPVHADEAVAVLREALAAGERPAFRAEAYELVSEVLRRRAAHTGRVEDLHEAVEAARQGLELAVRDQTPDSDGGLEGGRGGSARRELCRALLARFSAQGDPRDLGEVLTLARDGDPELLARLGTMLDGPLPPDPQLAQSATELALALPDSPDGEVAVKLLRYAERQADSPGEFLLEAGQRLRELGRRRTACAVLGRAAEVFGAGARMAYALSEQGLVHQELGELDLALESFDRSAAGYRSLGAAGSEALQLGHMGLVLLQSGHPARAFEHHQRAATLCEDAGLAAEEAAQQGYAAEAGLAAGDPVGAVSCAARARDLYLGLGDARQAALVLVPAARAALDQDDLTATGERIAACAIELEAAGAWEEACRTLDAQAVLLAGRGHPGHAAACETRLVEIVRRRGERREPADEWYRIARRRRERGDADGARMAYQLAEREYEALGHYDGAASARYNLAVLAYAEGDTERALEEFGAAGQAFARLSAFAKEASALTMRASCLILLDRLDDASEDLERALELAATEGDVAALLTATLGQAELAARLGSWQEAGERLGSALGLAGGDPLKEAVVHDRLAALAARTGELAAQVEALEAAAAGFLASGLRELAALTSIKLGFALEARGEFHRARTALESGLTGLDPALDGVEPTSGGIELTSGGIEPTRDDVARSRHGLGSPRDGLGRTRAGLHPTHVGRGSTGSGGLAGRGGSIEPGGAREDGGPGQRGGPGERGGPAEAGGSAESGGSFELIAAMGGGGGLDAELLARLASIQLTLGDVTRGHATLAEAIRAGGDQTERLETWLRIEEAEAAGDLETARALAERALNSRSVVSELSVGGRSTASGHRSFLLVKLSAFCRALGDLEAAHAYAARGYELRDRLVIDHLRNLGAAARGLGRPDEAAEHLTQAVALARDADAALPADLVRALDLLGRVRTDQARWEEAAEAFDEGLELVSSPIWRALRVSSLAGRAALHLKLGELAEAEARYREAIAIGEELGGRPDLADAYADLSLVCALRGEREQAGGFAGRALELERAGGRTRGVVLALIMRARLEDPAGAEVSLEEAADLAQRIGFWPGAALALGRLGALDLAAGSYTRAHWRLTEAVELLEELGHDLELGLALHHRSLAAEELGDPAGALADAERARELGHDSDRAIGLAVRLGRGMTAWRYVEQAKSRTLAAQPGLGVAHGHGDVPGELLEDERRGLDAVRTLMAAARNTRDPAEAAALIRRARAARADVEALWRRMEPFAPGHVALRRGTPPGRLQLDTLVTPGHAGGATAPGQAGGATARVASDQGGATALVGFHVGEESVTVLAHRTGWPEPRVFPTTVGHDLLAAFTATIDGLRPDLLDIEARRHRAALWRRLADLLLADALDALKDGLDHLYLVPHAGLHRVPLHALAPNGRPLIERFPVTYAPSVAALARLAQRASSTAARSLVLGCTAEPRSQAGLEDVAALLGTQPLTGPDATATTLSGTWDVVHLSCQAVYDARDPFGSGIRLADGLLTARRLMSMNLDARLVVLTAQEGGATSGDDLAGLTHALLHAGARSVLLPLWPVSAEVTAALMRDFHTRLRSGTAPAQALREAVLELRDLYGPAEPDLWAPYVLVGL</sequence>
<dbReference type="InterPro" id="IPR011990">
    <property type="entry name" value="TPR-like_helical_dom_sf"/>
</dbReference>
<dbReference type="Proteomes" id="UP001589532">
    <property type="component" value="Unassembled WGS sequence"/>
</dbReference>
<name>A0ABV5SIZ8_9ACTN</name>
<dbReference type="EMBL" id="JBHMBW010000108">
    <property type="protein sequence ID" value="MFB9631665.1"/>
    <property type="molecule type" value="Genomic_DNA"/>
</dbReference>
<gene>
    <name evidence="3" type="ORF">ACFFSA_52140</name>
</gene>
<dbReference type="SMART" id="SM00028">
    <property type="entry name" value="TPR"/>
    <property type="match status" value="10"/>
</dbReference>
<dbReference type="SUPFAM" id="SSF48452">
    <property type="entry name" value="TPR-like"/>
    <property type="match status" value="5"/>
</dbReference>
<feature type="compositionally biased region" description="Gly residues" evidence="1">
    <location>
        <begin position="1155"/>
        <end position="1170"/>
    </location>
</feature>
<feature type="compositionally biased region" description="Gly residues" evidence="1">
    <location>
        <begin position="1131"/>
        <end position="1146"/>
    </location>
</feature>
<dbReference type="InterPro" id="IPR019734">
    <property type="entry name" value="TPR_rpt"/>
</dbReference>
<feature type="region of interest" description="Disordered" evidence="1">
    <location>
        <begin position="1072"/>
        <end position="1177"/>
    </location>
</feature>
<evidence type="ECO:0000313" key="3">
    <source>
        <dbReference type="EMBL" id="MFB9631665.1"/>
    </source>
</evidence>
<dbReference type="RefSeq" id="WP_344994308.1">
    <property type="nucleotide sequence ID" value="NZ_BAAAXV010000008.1"/>
</dbReference>
<keyword evidence="4" id="KW-1185">Reference proteome</keyword>
<evidence type="ECO:0000259" key="2">
    <source>
        <dbReference type="Pfam" id="PF12770"/>
    </source>
</evidence>
<accession>A0ABV5SIZ8</accession>
<dbReference type="PANTHER" id="PTHR10098:SF108">
    <property type="entry name" value="TETRATRICOPEPTIDE REPEAT PROTEIN 28"/>
    <property type="match status" value="1"/>
</dbReference>
<evidence type="ECO:0000256" key="1">
    <source>
        <dbReference type="SAM" id="MobiDB-lite"/>
    </source>
</evidence>
<reference evidence="3 4" key="1">
    <citation type="submission" date="2024-09" db="EMBL/GenBank/DDBJ databases">
        <authorList>
            <person name="Sun Q."/>
            <person name="Mori K."/>
        </authorList>
    </citation>
    <scope>NUCLEOTIDE SEQUENCE [LARGE SCALE GENOMIC DNA]</scope>
    <source>
        <strain evidence="3 4">JCM 3143</strain>
    </source>
</reference>
<dbReference type="Gene3D" id="1.25.40.10">
    <property type="entry name" value="Tetratricopeptide repeat domain"/>
    <property type="match status" value="7"/>
</dbReference>
<organism evidence="3 4">
    <name type="scientific">Nonomuraea helvata</name>
    <dbReference type="NCBI Taxonomy" id="37484"/>
    <lineage>
        <taxon>Bacteria</taxon>
        <taxon>Bacillati</taxon>
        <taxon>Actinomycetota</taxon>
        <taxon>Actinomycetes</taxon>
        <taxon>Streptosporangiales</taxon>
        <taxon>Streptosporangiaceae</taxon>
        <taxon>Nonomuraea</taxon>
    </lineage>
</organism>
<protein>
    <submittedName>
        <fullName evidence="3">CHAT domain-containing tetratricopeptide repeat protein</fullName>
    </submittedName>
</protein>
<feature type="domain" description="CHAT" evidence="2">
    <location>
        <begin position="1798"/>
        <end position="2045"/>
    </location>
</feature>